<organism evidence="3 4">
    <name type="scientific">Aliigemmobacter aestuarii</name>
    <dbReference type="NCBI Taxonomy" id="1445661"/>
    <lineage>
        <taxon>Bacteria</taxon>
        <taxon>Pseudomonadati</taxon>
        <taxon>Pseudomonadota</taxon>
        <taxon>Alphaproteobacteria</taxon>
        <taxon>Rhodobacterales</taxon>
        <taxon>Paracoccaceae</taxon>
        <taxon>Aliigemmobacter</taxon>
    </lineage>
</organism>
<dbReference type="RefSeq" id="WP_136395244.1">
    <property type="nucleotide sequence ID" value="NZ_SSND01000004.1"/>
</dbReference>
<name>A0A4S3MJL2_9RHOB</name>
<gene>
    <name evidence="3" type="ORF">E7811_13725</name>
</gene>
<dbReference type="EMBL" id="SSND01000004">
    <property type="protein sequence ID" value="THD82136.1"/>
    <property type="molecule type" value="Genomic_DNA"/>
</dbReference>
<dbReference type="InterPro" id="IPR050557">
    <property type="entry name" value="RTX_toxin/Mannuronan_C5-epim"/>
</dbReference>
<keyword evidence="2" id="KW-0964">Secreted</keyword>
<reference evidence="3 4" key="1">
    <citation type="submission" date="2019-04" db="EMBL/GenBank/DDBJ databases">
        <title>Draft genome sequence of Gemmobacter aestuarii sp. nov.</title>
        <authorList>
            <person name="Hameed A."/>
            <person name="Lin S.-Y."/>
            <person name="Shahina M."/>
            <person name="Lai W.-A."/>
            <person name="Young C.-C."/>
        </authorList>
    </citation>
    <scope>NUCLEOTIDE SEQUENCE [LARGE SCALE GENOMIC DNA]</scope>
    <source>
        <strain evidence="3 4">CC-PW-75</strain>
    </source>
</reference>
<keyword evidence="4" id="KW-1185">Reference proteome</keyword>
<dbReference type="SUPFAM" id="SSF51120">
    <property type="entry name" value="beta-Roll"/>
    <property type="match status" value="1"/>
</dbReference>
<evidence type="ECO:0000256" key="1">
    <source>
        <dbReference type="ARBA" id="ARBA00004613"/>
    </source>
</evidence>
<comment type="caution">
    <text evidence="3">The sequence shown here is derived from an EMBL/GenBank/DDBJ whole genome shotgun (WGS) entry which is preliminary data.</text>
</comment>
<dbReference type="GO" id="GO:0005576">
    <property type="term" value="C:extracellular region"/>
    <property type="evidence" value="ECO:0007669"/>
    <property type="project" value="UniProtKB-SubCell"/>
</dbReference>
<dbReference type="GO" id="GO:0005509">
    <property type="term" value="F:calcium ion binding"/>
    <property type="evidence" value="ECO:0007669"/>
    <property type="project" value="InterPro"/>
</dbReference>
<evidence type="ECO:0000313" key="4">
    <source>
        <dbReference type="Proteomes" id="UP000309450"/>
    </source>
</evidence>
<dbReference type="PRINTS" id="PR00313">
    <property type="entry name" value="CABNDNGRPT"/>
</dbReference>
<accession>A0A4S3MJL2</accession>
<sequence length="355" mass="37013">MSEPLLIDADARVVIRTPFDMRDFNLSDLGGPTTASLIDSDLGKTVAVYGLGNIAYYDELRIMGPGPMSFFPVFLGSNITESSGTITGGAVYGFAYHTGGPEWVNGIMGFVVSAVDVANAAATSDRTDDIALLRQMLAPANFVRLLTDGPLPPEGHYFFAGAGNDTVIGSSLGDTILGDAGNDLIRGGTASDRLIGGLGNDRLRGEAGADVLLGQTGADRMIGGAGNDVLKGGIGRDRLEGRLGADLLEGMSGSDTLLGGSANDRLNGGGGNDTMTGGAGADRFIYKVNSGSDVITDFEDGVDRIVIRAPADQLIEFDRFQVGSDVRLTGDEVEILLKNFNVANLTEDDFDIIAF</sequence>
<protein>
    <submittedName>
        <fullName evidence="3">Calcium-binding protein</fullName>
    </submittedName>
</protein>
<dbReference type="OrthoDB" id="7877430at2"/>
<dbReference type="Proteomes" id="UP000309450">
    <property type="component" value="Unassembled WGS sequence"/>
</dbReference>
<dbReference type="PANTHER" id="PTHR38340">
    <property type="entry name" value="S-LAYER PROTEIN"/>
    <property type="match status" value="1"/>
</dbReference>
<dbReference type="PANTHER" id="PTHR38340:SF1">
    <property type="entry name" value="S-LAYER PROTEIN"/>
    <property type="match status" value="1"/>
</dbReference>
<dbReference type="Gene3D" id="2.150.10.10">
    <property type="entry name" value="Serralysin-like metalloprotease, C-terminal"/>
    <property type="match status" value="3"/>
</dbReference>
<dbReference type="AlphaFoldDB" id="A0A4S3MJL2"/>
<dbReference type="PROSITE" id="PS00330">
    <property type="entry name" value="HEMOLYSIN_CALCIUM"/>
    <property type="match status" value="1"/>
</dbReference>
<dbReference type="InterPro" id="IPR018511">
    <property type="entry name" value="Hemolysin-typ_Ca-bd_CS"/>
</dbReference>
<evidence type="ECO:0000256" key="2">
    <source>
        <dbReference type="ARBA" id="ARBA00022525"/>
    </source>
</evidence>
<proteinExistence type="predicted"/>
<comment type="subcellular location">
    <subcellularLocation>
        <location evidence="1">Secreted</location>
    </subcellularLocation>
</comment>
<dbReference type="InterPro" id="IPR001343">
    <property type="entry name" value="Hemolysn_Ca-bd"/>
</dbReference>
<evidence type="ECO:0000313" key="3">
    <source>
        <dbReference type="EMBL" id="THD82136.1"/>
    </source>
</evidence>
<dbReference type="Pfam" id="PF00353">
    <property type="entry name" value="HemolysinCabind"/>
    <property type="match status" value="3"/>
</dbReference>
<dbReference type="InterPro" id="IPR011049">
    <property type="entry name" value="Serralysin-like_metalloprot_C"/>
</dbReference>